<sequence>ATGDAQPDALPSVQGTLPHFIQEPEDAYIVKSNPIKLRCRAAPALQIFFKCNGEWVHQNEHFSQEYKDLSTVLGSWLYITKWPKPDQNLYHLISSVVSGLKVREVMINVSRQQVEDFHGPEDYWCLCVAWSHLGTSKSRKATVRIAYLRKNFEQDPQGKEVPINGMIVLHCRPPEGVPVAEVEWLKNEELLSSLTDDNIDTRADHNLIINEARLSDSGNYTCLASNIVAKRRSATATVIVFVNGGWSLWTEWSACNVPCGRGVQKRSRTCTNPAPLNGGAFCEGMSVQKITCNALCPIDGGWDKWSEWTVCSSQCERQRSRECNSPAPRHRGKMCEGNSEATENCTDGLCTQSMDSSNDVALYSGLGAGIIAVAILVVAVMLYRKNHSEYGVDVIDSSALAGGFQSFNFKTTRQGNPLLLNSSMQPDLTVGRTYSTPLCFQDSADKELFDPLPDIKVKVQSSFMVSLGVAERAEFHAKAPAETFPRDLSRDYCSTADRRKKGLLTLNGPFSTGKEQLRTTGVFGHPGGRLVVPNTGVSLLVPHGAVAENMSWEMYMVINQGEASVQTLEGCEILLGPEVTYGPPGLDLFCPVAMTIAHCAEVDSENWNIQLKRKTQDSKWEEVMSVEEESTSCYCLMDSTSCHLLLDQPGSYALVGEPLTQAAIKRLKLAVFGSMEAGSMSYSLRVYCVDDTPHAFQGVVAAEKTRGGQLLEEPKMLPFQANTFSLQVSIQDVPQFLWSIKPFTTCQEFSFPQVWCSNQQPLHCAFSLERYSPATAQLSCKISVRQVKGHEQILQVYTAVAETEKESVPFFMQTDCTITSQTGPKAFKIPLSIRQRICATFDTANAKGKDWQLLAQKLHLDRNLGYFAKQRSPSAVILSLWEARHQDTADLDSLASALEEIGKIHSKSSPKDQDEPESDFSHIQTGTLILLLKLTGAFPRSGHDLGGNRTRRDVHCRDQMEYLNGGICCLNCPAGTRMTSPCTRAGERGKCEDCDYGTYTQHSNGLSQCFTCTQCRPDQEVVAPCSHTRNTECQCKSGRFCDPDQACEVCMKCSSCEKDEEMVRPCTSTANTECKKIQPNAASASDLTWSIGVTIAIVVLVLIIVAVFIWRRKAADSQRNPSDSLKDGQDKGGLLEHVPHPLQNYSDFPSEEWGNGEPQRPNSSSLTLPQRVRAKSSAGMEDERMLCESLTSSASNSQHSLTGPPSSALLYPAQPPQASLMVSRQPNWRDDDDEPFPKLFPVNGFLRESQGISSNRPLSPVPSLHLISSQQMQQAGPLSPSCSSTSDCLPLSRLNTAACGSESSAGPEKHEVRANNTPTALSRMRSIMSFYICFVLCLVLGLACMVCVCVWNKQWRGGFAWNGSAQQFNWHPVLMVTGLVVLYGNGAVLYRIPLTWGQNKLPWKLLHATVMLLALVLSIVGLCAVFDFHNANQIPNLYSLHSWIGIAATALFATQWVVGLAGFLLPCSPASLRKLLKPVHVWMGGSILWLSIAACISGINEKLFFVLKGTATGTQPYANLPPEAVLGNTLGVLIVAFGLVVLKILSNQEWQRPDPRPEDMAYTVRISEQLICNKKRLEVYHSSINMCLWYSSLKLKSLKAAPWLHMTVRAAFTSRASSGEVIVKVGVGGRGRRSSGPKPRDSHQKDITVMNHLDFNDCSSLSVFLPVPTKMPATQRLPCCTLILLVLLKLALAQYEHLGYPPGYPDPEQEQYTAPQLAPDTPRIQLRLAGDKRKHNEGRVEVFYNGEWGTVCDDDFTIHAAQVVCRELGYVEAVSWSPSSKYGKGQGPIWFDNLHCTGKEKTLALCPSNGIGVSDCKHSEDVGVVCSDKRIPGFKFVNTLPNHVENLDIQVEDVRIRAILSSYRKRIPVTEGYVEVKDGGKWKQICNTEWTHLSSRVICGMFGFPGERKYNARVYKMFARRRKPTYWDYSVNCTGNEAHLSSCKLGQAASLKSNGTCAGGSPVVVSCVPGRAFAPTPMTGFRKAFRQEVESLQFILVLVNYWGQSSLCQFEDEQLIRDRTSINRHQGECSIASSDRLTDKTRGHDHLTVCGPIELRQQPLVRLRGGAIVGEGRVEVLKNREWGTICDDNWNLLSATVVCRELGFGTAKEALSGGRLGQGMGPVHMNEVECSGFEKSITECYFNKEALGCSHEEDAAVRCNVPAMGFQESLRLSGGRNPYEGRVEVLMEKNGSLVWGTVCSEGWGTMEAMVVCRQLGLGFASNAFQETWYWPGEVSADAVVMSGIRCSGTEMSLSHCLHHGAHLSCPKGGGRNAAGVSCSETAPDLVLNPQVVEQTTYMEDRPMFMLQCAYEENCLSSTSNHVPANSYRRLLRFSSQIHNNGQSDFRPKAGRHSWVWHDCHRHYHSMEVFTTYDLFSLNGTKVAEGHKASFCLEDSECDEGIEKRYECANFGDQGITVGCWDTYRHDIDCQWVDITEIKPGDYIFQIVINPNYEVPESDYSNNIMKCRCRYDGHRVWMYSCHNGEDSQY</sequence>
<feature type="non-terminal residue" evidence="1">
    <location>
        <position position="2488"/>
    </location>
</feature>
<evidence type="ECO:0000313" key="2">
    <source>
        <dbReference type="Proteomes" id="UP000831701"/>
    </source>
</evidence>
<evidence type="ECO:0000313" key="1">
    <source>
        <dbReference type="EMBL" id="KAI3372232.1"/>
    </source>
</evidence>
<proteinExistence type="predicted"/>
<protein>
    <submittedName>
        <fullName evidence="1">Uncharacterized protein</fullName>
    </submittedName>
</protein>
<accession>A0ACB8WY41</accession>
<gene>
    <name evidence="1" type="ORF">L3Q82_022738</name>
</gene>
<name>A0ACB8WY41_9TELE</name>
<feature type="non-terminal residue" evidence="1">
    <location>
        <position position="1"/>
    </location>
</feature>
<keyword evidence="2" id="KW-1185">Reference proteome</keyword>
<dbReference type="EMBL" id="CM041535">
    <property type="protein sequence ID" value="KAI3372232.1"/>
    <property type="molecule type" value="Genomic_DNA"/>
</dbReference>
<comment type="caution">
    <text evidence="1">The sequence shown here is derived from an EMBL/GenBank/DDBJ whole genome shotgun (WGS) entry which is preliminary data.</text>
</comment>
<reference evidence="1" key="1">
    <citation type="submission" date="2022-04" db="EMBL/GenBank/DDBJ databases">
        <title>Jade perch genome.</title>
        <authorList>
            <person name="Chao B."/>
        </authorList>
    </citation>
    <scope>NUCLEOTIDE SEQUENCE</scope>
    <source>
        <strain evidence="1">CB-2022</strain>
    </source>
</reference>
<dbReference type="Proteomes" id="UP000831701">
    <property type="component" value="Chromosome 5"/>
</dbReference>
<organism evidence="1 2">
    <name type="scientific">Scortum barcoo</name>
    <name type="common">barcoo grunter</name>
    <dbReference type="NCBI Taxonomy" id="214431"/>
    <lineage>
        <taxon>Eukaryota</taxon>
        <taxon>Metazoa</taxon>
        <taxon>Chordata</taxon>
        <taxon>Craniata</taxon>
        <taxon>Vertebrata</taxon>
        <taxon>Euteleostomi</taxon>
        <taxon>Actinopterygii</taxon>
        <taxon>Neopterygii</taxon>
        <taxon>Teleostei</taxon>
        <taxon>Neoteleostei</taxon>
        <taxon>Acanthomorphata</taxon>
        <taxon>Eupercaria</taxon>
        <taxon>Centrarchiformes</taxon>
        <taxon>Terapontoidei</taxon>
        <taxon>Terapontidae</taxon>
        <taxon>Scortum</taxon>
    </lineage>
</organism>